<sequence length="124" mass="13536">MTSTWRGDADVRNLTVYAGEDADISGKLRQAVLNEDGRIVRYEPWEPGEDAEVFFRVFRDVGDGGTLDIPVTVTGSEFAVHIETTVLDTFAEGVAFWLYVATPDTSAGNPKVATVGRVTRVDPN</sequence>
<dbReference type="GeneID" id="63027146"/>
<protein>
    <recommendedName>
        <fullName evidence="1">LtfC/p132/Gp6 beta-sandwich domain-containing protein</fullName>
    </recommendedName>
</protein>
<keyword evidence="3" id="KW-1185">Reference proteome</keyword>
<evidence type="ECO:0000313" key="3">
    <source>
        <dbReference type="Proteomes" id="UP000594820"/>
    </source>
</evidence>
<dbReference type="RefSeq" id="YP_010002595.1">
    <property type="nucleotide sequence ID" value="NC_053246.1"/>
</dbReference>
<gene>
    <name evidence="2" type="primary">34</name>
    <name evidence="2" type="ORF">SEA_LILBEANIE_34</name>
</gene>
<dbReference type="Pfam" id="PF23926">
    <property type="entry name" value="LtfC"/>
    <property type="match status" value="1"/>
</dbReference>
<dbReference type="InterPro" id="IPR055688">
    <property type="entry name" value="LtfC/p132/Gp6_b-sand"/>
</dbReference>
<name>A0A7T1KSB9_9CAUD</name>
<reference evidence="2 3" key="1">
    <citation type="submission" date="2020-12" db="EMBL/GenBank/DDBJ databases">
        <authorList>
            <person name="Mahalingham V.A."/>
            <person name="Abad L.A."/>
            <person name="Dennis E.A."/>
            <person name="Alston T.C."/>
            <person name="Buckley J.R."/>
            <person name="Cao N.T."/>
            <person name="Cole K.B."/>
            <person name="Davis H.C."/>
            <person name="Fisher D.E."/>
            <person name="Jennings A.R."/>
            <person name="Litwin A.R."/>
            <person name="McCartney J.B."/>
            <person name="Mitchell K.E."/>
            <person name="Nasser J.B."/>
            <person name="Paudel P."/>
            <person name="Richoux S.A."/>
            <person name="Sisung K.L."/>
            <person name="Smith M.L."/>
            <person name="Sonnier C.R."/>
            <person name="Underwood K.G."/>
            <person name="Hunter C.W."/>
            <person name="Gottschalck B.A."/>
            <person name="Wiggina Z.F."/>
            <person name="Spears T.J."/>
            <person name="Hancock A.M."/>
            <person name="Gissendanner C.R."/>
            <person name="Findley A.M."/>
            <person name="Garlena R.A."/>
            <person name="Russell D.A."/>
            <person name="Jacobs-Sera D."/>
            <person name="Hatfull G.F."/>
        </authorList>
    </citation>
    <scope>NUCLEOTIDE SEQUENCE [LARGE SCALE GENOMIC DNA]</scope>
</reference>
<dbReference type="KEGG" id="vg:63027146"/>
<dbReference type="Proteomes" id="UP000594820">
    <property type="component" value="Segment"/>
</dbReference>
<evidence type="ECO:0000259" key="1">
    <source>
        <dbReference type="Pfam" id="PF23926"/>
    </source>
</evidence>
<organism evidence="2 3">
    <name type="scientific">Gordonia phage Lilbeanie</name>
    <dbReference type="NCBI Taxonomy" id="2794947"/>
    <lineage>
        <taxon>Viruses</taxon>
        <taxon>Duplodnaviria</taxon>
        <taxon>Heunggongvirae</taxon>
        <taxon>Uroviricota</taxon>
        <taxon>Caudoviricetes</taxon>
        <taxon>Stackebrandtviridae</taxon>
        <taxon>Lilbeanievirus</taxon>
        <taxon>Lilbeanievirus lilbeanie</taxon>
    </lineage>
</organism>
<evidence type="ECO:0000313" key="2">
    <source>
        <dbReference type="EMBL" id="QPO17112.1"/>
    </source>
</evidence>
<dbReference type="EMBL" id="MW314850">
    <property type="protein sequence ID" value="QPO17112.1"/>
    <property type="molecule type" value="Genomic_DNA"/>
</dbReference>
<accession>A0A7T1KSB9</accession>
<feature type="domain" description="LtfC/p132/Gp6 beta-sandwich" evidence="1">
    <location>
        <begin position="11"/>
        <end position="120"/>
    </location>
</feature>
<proteinExistence type="predicted"/>